<sequence>MDNESVKPTGVAVTGTVSPPGVREPANTRSEQAEQVISSNRLDLAEAEAARAKRLLALADIRVEALEALVRELQTGGVASGPSDRYRVRDLEAQLRLAQSRAMAAEKSAEQAQLLTEAMFRSTSWRFSSPVRAGGTAMRRIGGSGVVAKTMARRVVLHGAAYIRNRPALKEGIVAVLARFPGIRARLIRLAGFDAVQGMLAGAPMPDVETVDRLTARGRRIHADLLSARNIRSR</sequence>
<evidence type="ECO:0000313" key="3">
    <source>
        <dbReference type="Proteomes" id="UP000054683"/>
    </source>
</evidence>
<dbReference type="EMBL" id="FCOK02000002">
    <property type="protein sequence ID" value="SAL13935.1"/>
    <property type="molecule type" value="Genomic_DNA"/>
</dbReference>
<dbReference type="Proteomes" id="UP000054683">
    <property type="component" value="Unassembled WGS sequence"/>
</dbReference>
<evidence type="ECO:0000313" key="2">
    <source>
        <dbReference type="EMBL" id="SAL13935.1"/>
    </source>
</evidence>
<feature type="region of interest" description="Disordered" evidence="1">
    <location>
        <begin position="1"/>
        <end position="34"/>
    </location>
</feature>
<name>A0A158F2K2_9BURK</name>
<evidence type="ECO:0000256" key="1">
    <source>
        <dbReference type="SAM" id="MobiDB-lite"/>
    </source>
</evidence>
<proteinExistence type="predicted"/>
<protein>
    <submittedName>
        <fullName evidence="2">Type 11 methyltransferase</fullName>
    </submittedName>
</protein>
<accession>A0A158F2K2</accession>
<dbReference type="GO" id="GO:0032259">
    <property type="term" value="P:methylation"/>
    <property type="evidence" value="ECO:0007669"/>
    <property type="project" value="UniProtKB-KW"/>
</dbReference>
<dbReference type="GO" id="GO:0008168">
    <property type="term" value="F:methyltransferase activity"/>
    <property type="evidence" value="ECO:0007669"/>
    <property type="project" value="UniProtKB-KW"/>
</dbReference>
<reference evidence="2 3" key="1">
    <citation type="submission" date="2016-01" db="EMBL/GenBank/DDBJ databases">
        <authorList>
            <person name="Oliw E.H."/>
        </authorList>
    </citation>
    <scope>NUCLEOTIDE SEQUENCE [LARGE SCALE GENOMIC DNA]</scope>
    <source>
        <strain evidence="2">LMG 27134</strain>
    </source>
</reference>
<keyword evidence="2" id="KW-0489">Methyltransferase</keyword>
<gene>
    <name evidence="2" type="ORF">AWB69_00556</name>
</gene>
<dbReference type="AlphaFoldDB" id="A0A158F2K2"/>
<organism evidence="2 3">
    <name type="scientific">Caballeronia udeis</name>
    <dbReference type="NCBI Taxonomy" id="1232866"/>
    <lineage>
        <taxon>Bacteria</taxon>
        <taxon>Pseudomonadati</taxon>
        <taxon>Pseudomonadota</taxon>
        <taxon>Betaproteobacteria</taxon>
        <taxon>Burkholderiales</taxon>
        <taxon>Burkholderiaceae</taxon>
        <taxon>Caballeronia</taxon>
    </lineage>
</organism>
<dbReference type="RefSeq" id="WP_062081837.1">
    <property type="nucleotide sequence ID" value="NZ_FCOK02000002.1"/>
</dbReference>
<keyword evidence="2" id="KW-0808">Transferase</keyword>